<keyword evidence="2" id="KW-1185">Reference proteome</keyword>
<accession>Q742N4</accession>
<reference evidence="1 2" key="1">
    <citation type="journal article" date="2005" name="Proc. Natl. Acad. Sci. U.S.A.">
        <title>The complete genome sequence of Mycobacterium avium subspecies paratuberculosis.</title>
        <authorList>
            <person name="Li L."/>
            <person name="Bannantine J.P."/>
            <person name="Zhang Q."/>
            <person name="Amonsin A."/>
            <person name="May B.J."/>
            <person name="Alt D."/>
            <person name="Banerji N."/>
            <person name="Kanjilal S."/>
            <person name="Kapur V."/>
        </authorList>
    </citation>
    <scope>NUCLEOTIDE SEQUENCE [LARGE SCALE GENOMIC DNA]</scope>
    <source>
        <strain evidence="2">ATCC BAA-968 / K-10</strain>
    </source>
</reference>
<gene>
    <name evidence="1" type="ordered locus">MAP_0801</name>
</gene>
<dbReference type="KEGG" id="mpa:MAP_0801"/>
<dbReference type="AlphaFoldDB" id="Q742N4"/>
<name>Q742N4_MYCPA</name>
<protein>
    <submittedName>
        <fullName evidence="1">Uncharacterized protein</fullName>
    </submittedName>
</protein>
<dbReference type="HOGENOM" id="CLU_186062_0_0_11"/>
<dbReference type="Proteomes" id="UP000000580">
    <property type="component" value="Chromosome"/>
</dbReference>
<dbReference type="STRING" id="262316.MAP_0801"/>
<dbReference type="EMBL" id="AE016958">
    <property type="protein sequence ID" value="AAS03118.1"/>
    <property type="molecule type" value="Genomic_DNA"/>
</dbReference>
<sequence length="87" mass="9496">MGTPNLRSCGDVARPPVRMEPVADIAEGKARKNRYVDNGWPTTDPDDHAVSELVTDRTGALSPFGELVFPLPATELPYLHPVTVVNR</sequence>
<evidence type="ECO:0000313" key="2">
    <source>
        <dbReference type="Proteomes" id="UP000000580"/>
    </source>
</evidence>
<evidence type="ECO:0000313" key="1">
    <source>
        <dbReference type="EMBL" id="AAS03118.1"/>
    </source>
</evidence>
<dbReference type="eggNOG" id="ENOG5033FDU">
    <property type="taxonomic scope" value="Bacteria"/>
</dbReference>
<proteinExistence type="predicted"/>
<organism evidence="1 2">
    <name type="scientific">Mycolicibacterium paratuberculosis (strain ATCC BAA-968 / K-10)</name>
    <name type="common">Mycobacterium paratuberculosis</name>
    <dbReference type="NCBI Taxonomy" id="262316"/>
    <lineage>
        <taxon>Bacteria</taxon>
        <taxon>Bacillati</taxon>
        <taxon>Actinomycetota</taxon>
        <taxon>Actinomycetes</taxon>
        <taxon>Mycobacteriales</taxon>
        <taxon>Mycobacteriaceae</taxon>
        <taxon>Mycobacterium</taxon>
        <taxon>Mycobacterium avium complex (MAC)</taxon>
    </lineage>
</organism>